<dbReference type="EMBL" id="DSJL01000001">
    <property type="protein sequence ID" value="HEF64033.1"/>
    <property type="molecule type" value="Genomic_DNA"/>
</dbReference>
<keyword evidence="7" id="KW-0411">Iron-sulfur</keyword>
<dbReference type="Pfam" id="PF02589">
    <property type="entry name" value="LUD_dom"/>
    <property type="match status" value="1"/>
</dbReference>
<dbReference type="InterPro" id="IPR037171">
    <property type="entry name" value="NagB/RpiA_transferase-like"/>
</dbReference>
<dbReference type="PANTHER" id="PTHR47153:SF2">
    <property type="entry name" value="LACTATE UTILIZATION PROTEIN B"/>
    <property type="match status" value="1"/>
</dbReference>
<comment type="caution">
    <text evidence="11">The sequence shown here is derived from an EMBL/GenBank/DDBJ whole genome shotgun (WGS) entry which is preliminary data.</text>
</comment>
<dbReference type="Gene3D" id="1.10.1060.10">
    <property type="entry name" value="Alpha-helical ferredoxin"/>
    <property type="match status" value="1"/>
</dbReference>
<evidence type="ECO:0000259" key="10">
    <source>
        <dbReference type="PROSITE" id="PS51379"/>
    </source>
</evidence>
<evidence type="ECO:0000256" key="8">
    <source>
        <dbReference type="SAM" id="Coils"/>
    </source>
</evidence>
<feature type="coiled-coil region" evidence="8">
    <location>
        <begin position="22"/>
        <end position="69"/>
    </location>
</feature>
<dbReference type="SUPFAM" id="SSF100950">
    <property type="entry name" value="NagB/RpiA/CoA transferase-like"/>
    <property type="match status" value="1"/>
</dbReference>
<evidence type="ECO:0000256" key="6">
    <source>
        <dbReference type="ARBA" id="ARBA00023004"/>
    </source>
</evidence>
<dbReference type="InterPro" id="IPR017900">
    <property type="entry name" value="4Fe4S_Fe_S_CS"/>
</dbReference>
<evidence type="ECO:0000256" key="7">
    <source>
        <dbReference type="ARBA" id="ARBA00023014"/>
    </source>
</evidence>
<keyword evidence="5" id="KW-0249">Electron transport</keyword>
<dbReference type="SUPFAM" id="SSF46548">
    <property type="entry name" value="alpha-helical ferredoxin"/>
    <property type="match status" value="1"/>
</dbReference>
<dbReference type="PANTHER" id="PTHR47153">
    <property type="entry name" value="LACTATE UTILIZATION PROTEIN B"/>
    <property type="match status" value="1"/>
</dbReference>
<evidence type="ECO:0000256" key="5">
    <source>
        <dbReference type="ARBA" id="ARBA00022982"/>
    </source>
</evidence>
<organism evidence="11">
    <name type="scientific">Thermomicrobium roseum</name>
    <dbReference type="NCBI Taxonomy" id="500"/>
    <lineage>
        <taxon>Bacteria</taxon>
        <taxon>Pseudomonadati</taxon>
        <taxon>Thermomicrobiota</taxon>
        <taxon>Thermomicrobia</taxon>
        <taxon>Thermomicrobiales</taxon>
        <taxon>Thermomicrobiaceae</taxon>
        <taxon>Thermomicrobium</taxon>
    </lineage>
</organism>
<evidence type="ECO:0000313" key="11">
    <source>
        <dbReference type="EMBL" id="HEF64033.1"/>
    </source>
</evidence>
<dbReference type="GO" id="GO:0006089">
    <property type="term" value="P:lactate metabolic process"/>
    <property type="evidence" value="ECO:0007669"/>
    <property type="project" value="InterPro"/>
</dbReference>
<dbReference type="GO" id="GO:0051539">
    <property type="term" value="F:4 iron, 4 sulfur cluster binding"/>
    <property type="evidence" value="ECO:0007669"/>
    <property type="project" value="UniProtKB-KW"/>
</dbReference>
<dbReference type="AlphaFoldDB" id="A0A7C1X494"/>
<feature type="domain" description="4Fe-4S ferredoxin-type" evidence="10">
    <location>
        <begin position="358"/>
        <end position="387"/>
    </location>
</feature>
<keyword evidence="8" id="KW-0175">Coiled coil</keyword>
<proteinExistence type="predicted"/>
<evidence type="ECO:0000256" key="1">
    <source>
        <dbReference type="ARBA" id="ARBA00022448"/>
    </source>
</evidence>
<feature type="domain" description="4Fe-4S ferredoxin-type" evidence="10">
    <location>
        <begin position="308"/>
        <end position="339"/>
    </location>
</feature>
<keyword evidence="1" id="KW-0813">Transport</keyword>
<dbReference type="InterPro" id="IPR004452">
    <property type="entry name" value="LutB/LldF"/>
</dbReference>
<accession>A0A7C1X494</accession>
<dbReference type="GO" id="GO:0016491">
    <property type="term" value="F:oxidoreductase activity"/>
    <property type="evidence" value="ECO:0007669"/>
    <property type="project" value="UniProtKB-ARBA"/>
</dbReference>
<protein>
    <submittedName>
        <fullName evidence="11">4Fe-4S dicluster domain-containing protein</fullName>
    </submittedName>
</protein>
<dbReference type="InterPro" id="IPR004017">
    <property type="entry name" value="Cys_rich_dom"/>
</dbReference>
<keyword evidence="2" id="KW-0004">4Fe-4S</keyword>
<name>A0A7C1X494_THERO</name>
<dbReference type="PROSITE" id="PS00198">
    <property type="entry name" value="4FE4S_FER_1"/>
    <property type="match status" value="2"/>
</dbReference>
<dbReference type="PROSITE" id="PS51379">
    <property type="entry name" value="4FE4S_FER_2"/>
    <property type="match status" value="2"/>
</dbReference>
<dbReference type="GO" id="GO:0046872">
    <property type="term" value="F:metal ion binding"/>
    <property type="evidence" value="ECO:0007669"/>
    <property type="project" value="UniProtKB-KW"/>
</dbReference>
<evidence type="ECO:0000256" key="9">
    <source>
        <dbReference type="SAM" id="MobiDB-lite"/>
    </source>
</evidence>
<dbReference type="Pfam" id="PF13183">
    <property type="entry name" value="Fer4_8"/>
    <property type="match status" value="1"/>
</dbReference>
<reference evidence="11" key="1">
    <citation type="journal article" date="2020" name="mSystems">
        <title>Genome- and Community-Level Interaction Insights into Carbon Utilization and Element Cycling Functions of Hydrothermarchaeota in Hydrothermal Sediment.</title>
        <authorList>
            <person name="Zhou Z."/>
            <person name="Liu Y."/>
            <person name="Xu W."/>
            <person name="Pan J."/>
            <person name="Luo Z.H."/>
            <person name="Li M."/>
        </authorList>
    </citation>
    <scope>NUCLEOTIDE SEQUENCE [LARGE SCALE GENOMIC DNA]</scope>
    <source>
        <strain evidence="11">SpSt-222</strain>
    </source>
</reference>
<dbReference type="Pfam" id="PF02754">
    <property type="entry name" value="CCG"/>
    <property type="match status" value="2"/>
</dbReference>
<feature type="region of interest" description="Disordered" evidence="9">
    <location>
        <begin position="745"/>
        <end position="769"/>
    </location>
</feature>
<dbReference type="InterPro" id="IPR009051">
    <property type="entry name" value="Helical_ferredxn"/>
</dbReference>
<sequence length="769" mass="84226">MPARSKAFQRALDAALDNQAQRQALERTLTRYRQRRAEAFAEVDFAALRADLRRRKEAAIARLPELVEQFRREAEAVGATVFLARTAEDARRYVADLVQRLGARLVVKSKSMATEEIRLNEALEHAGARVVETDLGEWIVQLAGERPSHLIGPAIHKSREQIAELFSRVLGRPIPPDPPQLVQVAREELRRAFIEADMGITGANVAIAETGTLVIVTNEGNAELVATLPPVHVAVVGIDKIVPTLDDVPPLLRVLPRAGAAQKLTVRVLFVTGPTRTADIEIQLVRGAHGPRELHIVLLDNGRFAAREDPDLSEALLCIRCGACSNVCPPYQVVSGHLFGHIYTGPIGLPLTAIHHGLEAVADPQSLCVSCNACETVCPVAIPIPRLILDVRARVAEQLGLPFMKRAVLERWSDPQRGDRWARLAALAAAPFADRDGFLRSLPFVNGATSERHLIAPARRPLRDQLRHLTPQEALARPAPEPLFAGSKVVGRTVAFFPGCLIDRLLPEMGRATVQVLEACGCRVIFPPEQHCCGLVASNAGDRRHALELARQTVEVLERVEADWIVTPSTSCYAAIAQDYQHLFRNEPAWRERAARVAERLVDFVSFLDQVAQLGPQEWTRPGPMVTYHDSCQSANALGLRDQPRRLLTEVLGCQIVEMQESSFCCGFGGTFSLDYPRLSAAILERKLRTAAETGAPLIVADNPGCLMQIRGGLHARGNPQRAVHIAELAAERLADLARTLRGPHANARSHGVDATSQIHASEPRGIPQ</sequence>
<keyword evidence="3" id="KW-0479">Metal-binding</keyword>
<dbReference type="Gene3D" id="3.20.20.150">
    <property type="entry name" value="Divalent-metal-dependent TIM barrel enzymes"/>
    <property type="match status" value="1"/>
</dbReference>
<dbReference type="InterPro" id="IPR003741">
    <property type="entry name" value="LUD_dom"/>
</dbReference>
<dbReference type="InterPro" id="IPR017896">
    <property type="entry name" value="4Fe4S_Fe-S-bd"/>
</dbReference>
<gene>
    <name evidence="11" type="ORF">ENP47_00245</name>
</gene>
<evidence type="ECO:0000256" key="2">
    <source>
        <dbReference type="ARBA" id="ARBA00022485"/>
    </source>
</evidence>
<dbReference type="InterPro" id="IPR024185">
    <property type="entry name" value="FTHF_cligase-like_sf"/>
</dbReference>
<evidence type="ECO:0000256" key="4">
    <source>
        <dbReference type="ARBA" id="ARBA00022737"/>
    </source>
</evidence>
<keyword evidence="6" id="KW-0408">Iron</keyword>
<keyword evidence="4" id="KW-0677">Repeat</keyword>
<evidence type="ECO:0000256" key="3">
    <source>
        <dbReference type="ARBA" id="ARBA00022723"/>
    </source>
</evidence>
<dbReference type="Gene3D" id="3.40.50.10420">
    <property type="entry name" value="NagB/RpiA/CoA transferase-like"/>
    <property type="match status" value="1"/>
</dbReference>